<reference evidence="2" key="1">
    <citation type="submission" date="2016-11" db="UniProtKB">
        <authorList>
            <consortium name="WormBaseParasite"/>
        </authorList>
    </citation>
    <scope>IDENTIFICATION</scope>
    <source>
        <strain evidence="2">KR3021</strain>
    </source>
</reference>
<dbReference type="Proteomes" id="UP000095286">
    <property type="component" value="Unplaced"/>
</dbReference>
<sequence>MRILHLGALVLLLVASTYSHLDQTIVAKCLGEEGQHSCGECINQDPMCAWCIDPRFPTDKRCGHKDTFKDNECAKTHVYAPSTEIRIAPQSNIPIGGQQRDGVTRIQLEPQQVVLRMQVGKIIEVPFKYQHKKPANGYEVKDFAIQNSDFRSSGVGIEFWIECHGEKIQNKTCPDIKEGETILFYAKITVNECKSQGDLAVSVGVYGYNTVSAIFVTPLCGCECERTQNQDKGSNFCSKRGTLTCGACICEDTKLYGGDRCECELSRYGVSSNEELFGQCKNEDDSVCSNKGKCRCGRCQCNFPDVIKGKFCECDNGSCPKDADGRLCSSRGACECGKCLCENDYEGDDCSCPVNEDLCREDGKICSENGKCQCGKCICNPGFTGSNCGVEGEDQEEEANSSEKMTNPFASSNEEDDVSSQTEGKTSSESHSSESTKLEESTTGSSTSQYYSFLSIAISFLLCILTIFKH</sequence>
<organism evidence="1 2">
    <name type="scientific">Rhabditophanes sp. KR3021</name>
    <dbReference type="NCBI Taxonomy" id="114890"/>
    <lineage>
        <taxon>Eukaryota</taxon>
        <taxon>Metazoa</taxon>
        <taxon>Ecdysozoa</taxon>
        <taxon>Nematoda</taxon>
        <taxon>Chromadorea</taxon>
        <taxon>Rhabditida</taxon>
        <taxon>Tylenchina</taxon>
        <taxon>Panagrolaimomorpha</taxon>
        <taxon>Strongyloidoidea</taxon>
        <taxon>Alloionematidae</taxon>
        <taxon>Rhabditophanes</taxon>
    </lineage>
</organism>
<protein>
    <submittedName>
        <fullName evidence="2">INB domain-containing protein</fullName>
    </submittedName>
</protein>
<proteinExistence type="predicted"/>
<dbReference type="WBParaSite" id="RSKR_0000407900.1">
    <property type="protein sequence ID" value="RSKR_0000407900.1"/>
    <property type="gene ID" value="RSKR_0000407900"/>
</dbReference>
<evidence type="ECO:0000313" key="1">
    <source>
        <dbReference type="Proteomes" id="UP000095286"/>
    </source>
</evidence>
<name>A0AC35TTJ3_9BILA</name>
<evidence type="ECO:0000313" key="2">
    <source>
        <dbReference type="WBParaSite" id="RSKR_0000407900.1"/>
    </source>
</evidence>
<accession>A0AC35TTJ3</accession>